<dbReference type="InParanoid" id="A0A1X7UST7"/>
<name>A0A1X7UST7_AMPQE</name>
<evidence type="ECO:0000313" key="1">
    <source>
        <dbReference type="EnsemblMetazoa" id="Aqu2.1.30584_001"/>
    </source>
</evidence>
<organism evidence="1">
    <name type="scientific">Amphimedon queenslandica</name>
    <name type="common">Sponge</name>
    <dbReference type="NCBI Taxonomy" id="400682"/>
    <lineage>
        <taxon>Eukaryota</taxon>
        <taxon>Metazoa</taxon>
        <taxon>Porifera</taxon>
        <taxon>Demospongiae</taxon>
        <taxon>Heteroscleromorpha</taxon>
        <taxon>Haplosclerida</taxon>
        <taxon>Niphatidae</taxon>
        <taxon>Amphimedon</taxon>
    </lineage>
</organism>
<proteinExistence type="predicted"/>
<dbReference type="EnsemblMetazoa" id="Aqu2.1.30584_001">
    <property type="protein sequence ID" value="Aqu2.1.30584_001"/>
    <property type="gene ID" value="Aqu2.1.30584"/>
</dbReference>
<sequence>YQIETNPQHYNDNLVSTFYSPICRHKNHEKLKGKSFMHIFFKSNLMNRKN</sequence>
<accession>A0A1X7UST7</accession>
<protein>
    <submittedName>
        <fullName evidence="1">Uncharacterized protein</fullName>
    </submittedName>
</protein>
<dbReference type="AlphaFoldDB" id="A0A1X7UST7"/>
<reference evidence="1" key="1">
    <citation type="submission" date="2017-05" db="UniProtKB">
        <authorList>
            <consortium name="EnsemblMetazoa"/>
        </authorList>
    </citation>
    <scope>IDENTIFICATION</scope>
</reference>